<evidence type="ECO:0000313" key="1">
    <source>
        <dbReference type="EMBL" id="JAH51430.1"/>
    </source>
</evidence>
<protein>
    <submittedName>
        <fullName evidence="1">Uncharacterized protein</fullName>
    </submittedName>
</protein>
<name>A0A0E9TEV8_ANGAN</name>
<sequence>MLRQIYCAMPPSLDPVLGILASKFIVNNAKRMEPPTLYKAVIQLTSCFM</sequence>
<reference evidence="1" key="1">
    <citation type="submission" date="2014-11" db="EMBL/GenBank/DDBJ databases">
        <authorList>
            <person name="Amaro Gonzalez C."/>
        </authorList>
    </citation>
    <scope>NUCLEOTIDE SEQUENCE</scope>
</reference>
<accession>A0A0E9TEV8</accession>
<proteinExistence type="predicted"/>
<organism evidence="1">
    <name type="scientific">Anguilla anguilla</name>
    <name type="common">European freshwater eel</name>
    <name type="synonym">Muraena anguilla</name>
    <dbReference type="NCBI Taxonomy" id="7936"/>
    <lineage>
        <taxon>Eukaryota</taxon>
        <taxon>Metazoa</taxon>
        <taxon>Chordata</taxon>
        <taxon>Craniata</taxon>
        <taxon>Vertebrata</taxon>
        <taxon>Euteleostomi</taxon>
        <taxon>Actinopterygii</taxon>
        <taxon>Neopterygii</taxon>
        <taxon>Teleostei</taxon>
        <taxon>Anguilliformes</taxon>
        <taxon>Anguillidae</taxon>
        <taxon>Anguilla</taxon>
    </lineage>
</organism>
<dbReference type="AlphaFoldDB" id="A0A0E9TEV8"/>
<dbReference type="EMBL" id="GBXM01057147">
    <property type="protein sequence ID" value="JAH51430.1"/>
    <property type="molecule type" value="Transcribed_RNA"/>
</dbReference>
<reference evidence="1" key="2">
    <citation type="journal article" date="2015" name="Fish Shellfish Immunol.">
        <title>Early steps in the European eel (Anguilla anguilla)-Vibrio vulnificus interaction in the gills: Role of the RtxA13 toxin.</title>
        <authorList>
            <person name="Callol A."/>
            <person name="Pajuelo D."/>
            <person name="Ebbesson L."/>
            <person name="Teles M."/>
            <person name="MacKenzie S."/>
            <person name="Amaro C."/>
        </authorList>
    </citation>
    <scope>NUCLEOTIDE SEQUENCE</scope>
</reference>